<sequence>MSIKECLRGAITAGLIISLHTVAHAQTWEVYDHNFNMTQRIENDNIKILSESVRVSIKDKSLQLLNQDYKPFYTLKGHKIYQFLEPWLIVTEDDKYGAFHEYGEEIFSVEYDEITTYYNKLLGRKDNAYFFYDRGAKKIKPLGSFENAYFADNGQIIAKVPAGYLLPLSDKPNKVYQHLESISEKNILSRENTGYGLINRDGNYILDPVVDELKHLEGDYYYGLESNQHMLLKALEHKADIKYSSFHRITTDNDMILEYIHGKLRRIMKNDGILLDVYGMDSVRRRGADHYNVYFRDKKVGLLNDQGKWDVTPSENIQKLFPGNDGLYGALIDGKYGFVDKAGKLRIANRYEQIGKYAEGLAAFKIDSRWGYLDPYDRIAIQPQYEEVSEFNQGIAIVKKNGKSNLIDKNGKELLPNYYERISLTEDNYYLTEDNDKFGLVNAYGNEISIPKFDEVRREENDQILIRRGEKYGIMRESGEYSLPIYYKNIVFDKSNERVLAEDEYVPVVLENVPEDKKKNKKGA</sequence>
<dbReference type="PANTHER" id="PTHR37841">
    <property type="entry name" value="GLR2918 PROTEIN"/>
    <property type="match status" value="1"/>
</dbReference>
<dbReference type="Proteomes" id="UP000027821">
    <property type="component" value="Unassembled WGS sequence"/>
</dbReference>
<dbReference type="PANTHER" id="PTHR37841:SF1">
    <property type="entry name" value="DUF3298 DOMAIN-CONTAINING PROTEIN"/>
    <property type="match status" value="1"/>
</dbReference>
<proteinExistence type="predicted"/>
<reference evidence="1 2" key="1">
    <citation type="submission" date="2014-04" db="EMBL/GenBank/DDBJ databases">
        <title>Characterization and application of a salt tolerant electro-active bacterium.</title>
        <authorList>
            <person name="Yang L."/>
            <person name="Wei S."/>
            <person name="Tay Q.X.M."/>
        </authorList>
    </citation>
    <scope>NUCLEOTIDE SEQUENCE [LARGE SCALE GENOMIC DNA]</scope>
    <source>
        <strain evidence="1 2">LY1</strain>
    </source>
</reference>
<dbReference type="STRING" id="1048983.EL17_03980"/>
<evidence type="ECO:0008006" key="3">
    <source>
        <dbReference type="Google" id="ProtNLM"/>
    </source>
</evidence>
<dbReference type="RefSeq" id="WP_035071131.1">
    <property type="nucleotide sequence ID" value="NZ_JMIH01000014.1"/>
</dbReference>
<organism evidence="1 2">
    <name type="scientific">Anditalea andensis</name>
    <dbReference type="NCBI Taxonomy" id="1048983"/>
    <lineage>
        <taxon>Bacteria</taxon>
        <taxon>Pseudomonadati</taxon>
        <taxon>Bacteroidota</taxon>
        <taxon>Cytophagia</taxon>
        <taxon>Cytophagales</taxon>
        <taxon>Cytophagaceae</taxon>
        <taxon>Anditalea</taxon>
    </lineage>
</organism>
<evidence type="ECO:0000313" key="2">
    <source>
        <dbReference type="Proteomes" id="UP000027821"/>
    </source>
</evidence>
<accession>A0A074L2X0</accession>
<name>A0A074L2X0_9BACT</name>
<dbReference type="AlphaFoldDB" id="A0A074L2X0"/>
<dbReference type="EMBL" id="JMIH01000014">
    <property type="protein sequence ID" value="KEO74845.1"/>
    <property type="molecule type" value="Genomic_DNA"/>
</dbReference>
<dbReference type="eggNOG" id="COG0515">
    <property type="taxonomic scope" value="Bacteria"/>
</dbReference>
<dbReference type="OrthoDB" id="2485468at2"/>
<evidence type="ECO:0000313" key="1">
    <source>
        <dbReference type="EMBL" id="KEO74845.1"/>
    </source>
</evidence>
<gene>
    <name evidence="1" type="ORF">EL17_03980</name>
</gene>
<dbReference type="InterPro" id="IPR032774">
    <property type="entry name" value="WG_beta_rep"/>
</dbReference>
<keyword evidence="2" id="KW-1185">Reference proteome</keyword>
<dbReference type="Pfam" id="PF14903">
    <property type="entry name" value="WG_beta_rep"/>
    <property type="match status" value="2"/>
</dbReference>
<protein>
    <recommendedName>
        <fullName evidence="3">WG containing repeat-containing protein</fullName>
    </recommendedName>
</protein>
<comment type="caution">
    <text evidence="1">The sequence shown here is derived from an EMBL/GenBank/DDBJ whole genome shotgun (WGS) entry which is preliminary data.</text>
</comment>